<evidence type="ECO:0000313" key="2">
    <source>
        <dbReference type="EMBL" id="CAG8780649.1"/>
    </source>
</evidence>
<gene>
    <name evidence="2" type="ORF">GMARGA_LOCUS19681</name>
</gene>
<feature type="region of interest" description="Disordered" evidence="1">
    <location>
        <begin position="43"/>
        <end position="62"/>
    </location>
</feature>
<name>A0ABN7VKF7_GIGMA</name>
<dbReference type="Proteomes" id="UP000789901">
    <property type="component" value="Unassembled WGS sequence"/>
</dbReference>
<sequence>LFKMENENDFDEAELCFASNIETNIFNDILNSTGQLHYEESNNLTESEFKTDLTNSEEDYTS</sequence>
<proteinExistence type="predicted"/>
<keyword evidence="3" id="KW-1185">Reference proteome</keyword>
<reference evidence="2 3" key="1">
    <citation type="submission" date="2021-06" db="EMBL/GenBank/DDBJ databases">
        <authorList>
            <person name="Kallberg Y."/>
            <person name="Tangrot J."/>
            <person name="Rosling A."/>
        </authorList>
    </citation>
    <scope>NUCLEOTIDE SEQUENCE [LARGE SCALE GENOMIC DNA]</scope>
    <source>
        <strain evidence="2 3">120-4 pot B 10/14</strain>
    </source>
</reference>
<accession>A0ABN7VKF7</accession>
<evidence type="ECO:0000256" key="1">
    <source>
        <dbReference type="SAM" id="MobiDB-lite"/>
    </source>
</evidence>
<feature type="non-terminal residue" evidence="2">
    <location>
        <position position="1"/>
    </location>
</feature>
<organism evidence="2 3">
    <name type="scientific">Gigaspora margarita</name>
    <dbReference type="NCBI Taxonomy" id="4874"/>
    <lineage>
        <taxon>Eukaryota</taxon>
        <taxon>Fungi</taxon>
        <taxon>Fungi incertae sedis</taxon>
        <taxon>Mucoromycota</taxon>
        <taxon>Glomeromycotina</taxon>
        <taxon>Glomeromycetes</taxon>
        <taxon>Diversisporales</taxon>
        <taxon>Gigasporaceae</taxon>
        <taxon>Gigaspora</taxon>
    </lineage>
</organism>
<comment type="caution">
    <text evidence="2">The sequence shown here is derived from an EMBL/GenBank/DDBJ whole genome shotgun (WGS) entry which is preliminary data.</text>
</comment>
<dbReference type="EMBL" id="CAJVQB010016601">
    <property type="protein sequence ID" value="CAG8780649.1"/>
    <property type="molecule type" value="Genomic_DNA"/>
</dbReference>
<protein>
    <submittedName>
        <fullName evidence="2">25389_t:CDS:1</fullName>
    </submittedName>
</protein>
<evidence type="ECO:0000313" key="3">
    <source>
        <dbReference type="Proteomes" id="UP000789901"/>
    </source>
</evidence>